<evidence type="ECO:0000313" key="1">
    <source>
        <dbReference type="EMBL" id="CCE25699.1"/>
    </source>
</evidence>
<dbReference type="PATRIC" id="fig|271065.3.peg.4179"/>
<sequence>MSEFIEGVEIIEPGVAKIKIKEKSNVVKMPSKVQKQKDSEPYGDGAYKNIDGAIHHVRKTKEGGVFWAKICNFTALIEATHSLDDGLQRQTKYKISGVREDGAKLPEIEVIDTKFHAGTWVNEHWGLSARIEPTASASRRVTDAIHVFSIENGNIPSKDSRAFLGWEFEKGIWRYLHNNGAITKDGLDESVNVELSGNMSRYQLPKPDIDRCKSSFRLVNDFLNISEGNPKIGAALFAAVVRAPLYTAAAIDFCLFLQGTTGSKKSSTAAVALSFFGDFSFRTLTQNWHSSESDLEMTAFSGNCALTVFDDWKLGGGTASDAARMRSKLERFGQSTGNQAGRGRRNADLSARPTPYNRSMAVITGEELPSSSSLLARMLVLTINKNDVDLKKLTHLQGAAKDGHLAEIMSSYIQWLAPQMSKLCKTLPDHIVKRRTTAIVEGFASSHPRAPDIYGSLSSAIDIFFQFAVESKLIGLTDAEQQILEIERRLKAAFTEQSEHQQEADIVRRFMALLATALSSGQAHIADAASDHIPARSPERFGWRRQNGFLKRDKMDRSTDPHEQQDVDGRFFEYEPRGARIGWVKQDEIWLDADAAYAAAQAVASQQREPILTTKNAILQQMVEKKIIEQTLTRKTGSIISTVPRAINGSKRRVAVILEKSLYDEVNDEQN</sequence>
<dbReference type="EMBL" id="FO082060">
    <property type="protein sequence ID" value="CCE25699.1"/>
    <property type="molecule type" value="Genomic_DNA"/>
</dbReference>
<dbReference type="STRING" id="1091494.MEALZ_4044"/>
<organism evidence="1 2">
    <name type="scientific">Methylotuvimicrobium alcaliphilum (strain DSM 19304 / NCIMB 14124 / VKM B-2133 / 20Z)</name>
    <name type="common">Methylomicrobium alcaliphilum</name>
    <dbReference type="NCBI Taxonomy" id="1091494"/>
    <lineage>
        <taxon>Bacteria</taxon>
        <taxon>Pseudomonadati</taxon>
        <taxon>Pseudomonadota</taxon>
        <taxon>Gammaproteobacteria</taxon>
        <taxon>Methylococcales</taxon>
        <taxon>Methylococcaceae</taxon>
        <taxon>Methylotuvimicrobium</taxon>
    </lineage>
</organism>
<dbReference type="Proteomes" id="UP000008315">
    <property type="component" value="Chromosome"/>
</dbReference>
<dbReference type="KEGG" id="mah:MEALZ_4044"/>
<keyword evidence="2" id="KW-1185">Reference proteome</keyword>
<dbReference type="HOGENOM" id="CLU_012815_1_0_6"/>
<name>G4T1F0_META2</name>
<dbReference type="RefSeq" id="WP_014150446.1">
    <property type="nucleotide sequence ID" value="NC_016112.1"/>
</dbReference>
<dbReference type="AlphaFoldDB" id="G4T1F0"/>
<protein>
    <submittedName>
        <fullName evidence="1">Cell wall binding repeat-containing protein</fullName>
    </submittedName>
</protein>
<reference evidence="2" key="1">
    <citation type="journal article" date="2012" name="J. Bacteriol.">
        <title>Genome sequence of the haloalkaliphilic methanotrophic bacterium Methylomicrobium alcaliphilum 20Z.</title>
        <authorList>
            <person name="Vuilleumier S."/>
            <person name="Khmelenina V.N."/>
            <person name="Bringel F."/>
            <person name="Reshetnikov A.S."/>
            <person name="Lajus A."/>
            <person name="Mangenot S."/>
            <person name="Rouy Z."/>
            <person name="Op den Camp H.J."/>
            <person name="Jetten M.S."/>
            <person name="Dispirito A.A."/>
            <person name="Dunfield P."/>
            <person name="Klotz M.G."/>
            <person name="Semrau J.D."/>
            <person name="Stein L.Y."/>
            <person name="Barbe V."/>
            <person name="Medigue C."/>
            <person name="Trotsenko Y.A."/>
            <person name="Kalyuzhnaya M.G."/>
        </authorList>
    </citation>
    <scope>NUCLEOTIDE SEQUENCE [LARGE SCALE GENOMIC DNA]</scope>
    <source>
        <strain evidence="2">DSM 19304 / NCIMB 14124 / VKM B-2133 / 20Z</strain>
    </source>
</reference>
<proteinExistence type="predicted"/>
<accession>G4T1F0</accession>
<gene>
    <name evidence="1" type="ordered locus">MEALZ_4044</name>
</gene>
<evidence type="ECO:0000313" key="2">
    <source>
        <dbReference type="Proteomes" id="UP000008315"/>
    </source>
</evidence>